<dbReference type="Gene3D" id="2.115.10.20">
    <property type="entry name" value="Glycosyl hydrolase domain, family 43"/>
    <property type="match status" value="1"/>
</dbReference>
<comment type="similarity">
    <text evidence="1 6">Belongs to the glycosyl hydrolase 43 family.</text>
</comment>
<keyword evidence="4 6" id="KW-0326">Glycosidase</keyword>
<evidence type="ECO:0000256" key="1">
    <source>
        <dbReference type="ARBA" id="ARBA00009865"/>
    </source>
</evidence>
<dbReference type="PIRSF" id="PIRSF025414">
    <property type="entry name" value="Alpha-L-arabinofuranosidase"/>
    <property type="match status" value="1"/>
</dbReference>
<protein>
    <submittedName>
        <fullName evidence="8">Glycoside hydrolase family 43 protein</fullName>
    </submittedName>
</protein>
<evidence type="ECO:0000313" key="8">
    <source>
        <dbReference type="EMBL" id="MBC8592618.1"/>
    </source>
</evidence>
<evidence type="ECO:0000256" key="2">
    <source>
        <dbReference type="ARBA" id="ARBA00022729"/>
    </source>
</evidence>
<evidence type="ECO:0000256" key="7">
    <source>
        <dbReference type="SAM" id="MobiDB-lite"/>
    </source>
</evidence>
<dbReference type="AlphaFoldDB" id="A0A926IQE0"/>
<dbReference type="SUPFAM" id="SSF75005">
    <property type="entry name" value="Arabinanase/levansucrase/invertase"/>
    <property type="match status" value="1"/>
</dbReference>
<dbReference type="GO" id="GO:0005975">
    <property type="term" value="P:carbohydrate metabolic process"/>
    <property type="evidence" value="ECO:0007669"/>
    <property type="project" value="InterPro"/>
</dbReference>
<gene>
    <name evidence="8" type="ORF">H8744_05015</name>
</gene>
<sequence>MRYTIHFFMCFVLSCMSLYGQDKEDVLIYMNPLLDRGPDPWTWFYEGKYYYINSGQGKLWLRATEDITDLRNAEAKAIWTPTDPSNSKHLWAPEIHRINGKWYVYYAADDGNTDNHQLYVLENSSNDPFAGEFVMKGRISTDKDNNWAIDGSVFEHNGELYLVWSGWQTRRVNVETQCIYIAKMSDPWTLSSERVLLSKPDLEWERRYISPNGQKPGHVIYVNEGPQPLKSPKGKYIHIVYSASGCWTPYYALGMLTARTDANLLDPGSWEKSVEPVFKQSPENGVYSTGHNSFFKSPDGKEDYILYHARDRVTESPSSGETRSPRAQKFVWKENEYPDFGSPLPTSMKLPKPSGTKSK</sequence>
<organism evidence="8 9">
    <name type="scientific">Jilunia laotingensis</name>
    <dbReference type="NCBI Taxonomy" id="2763675"/>
    <lineage>
        <taxon>Bacteria</taxon>
        <taxon>Pseudomonadati</taxon>
        <taxon>Bacteroidota</taxon>
        <taxon>Bacteroidia</taxon>
        <taxon>Bacteroidales</taxon>
        <taxon>Bacteroidaceae</taxon>
        <taxon>Jilunia</taxon>
    </lineage>
</organism>
<feature type="region of interest" description="Disordered" evidence="7">
    <location>
        <begin position="336"/>
        <end position="359"/>
    </location>
</feature>
<dbReference type="PANTHER" id="PTHR43817">
    <property type="entry name" value="GLYCOSYL HYDROLASE"/>
    <property type="match status" value="1"/>
</dbReference>
<feature type="site" description="Important for catalytic activity, responsible for pKa modulation of the active site Glu and correct orientation of both the proton donor and substrate" evidence="5">
    <location>
        <position position="150"/>
    </location>
</feature>
<dbReference type="CDD" id="cd18820">
    <property type="entry name" value="GH43_LbAraf43-like"/>
    <property type="match status" value="1"/>
</dbReference>
<evidence type="ECO:0000256" key="5">
    <source>
        <dbReference type="PIRSR" id="PIRSR606710-2"/>
    </source>
</evidence>
<evidence type="ECO:0000256" key="4">
    <source>
        <dbReference type="ARBA" id="ARBA00023295"/>
    </source>
</evidence>
<accession>A0A926IQE0</accession>
<dbReference type="GO" id="GO:0004553">
    <property type="term" value="F:hydrolase activity, hydrolyzing O-glycosyl compounds"/>
    <property type="evidence" value="ECO:0007669"/>
    <property type="project" value="InterPro"/>
</dbReference>
<dbReference type="EMBL" id="JACRTF010000001">
    <property type="protein sequence ID" value="MBC8592618.1"/>
    <property type="molecule type" value="Genomic_DNA"/>
</dbReference>
<dbReference type="Proteomes" id="UP000651085">
    <property type="component" value="Unassembled WGS sequence"/>
</dbReference>
<reference evidence="8" key="1">
    <citation type="submission" date="2020-08" db="EMBL/GenBank/DDBJ databases">
        <title>Genome public.</title>
        <authorList>
            <person name="Liu C."/>
            <person name="Sun Q."/>
        </authorList>
    </citation>
    <scope>NUCLEOTIDE SEQUENCE</scope>
    <source>
        <strain evidence="8">N12</strain>
    </source>
</reference>
<dbReference type="RefSeq" id="WP_262433790.1">
    <property type="nucleotide sequence ID" value="NZ_JACRTF010000001.1"/>
</dbReference>
<evidence type="ECO:0000256" key="3">
    <source>
        <dbReference type="ARBA" id="ARBA00022801"/>
    </source>
</evidence>
<dbReference type="PROSITE" id="PS51257">
    <property type="entry name" value="PROKAR_LIPOPROTEIN"/>
    <property type="match status" value="1"/>
</dbReference>
<comment type="caution">
    <text evidence="8">The sequence shown here is derived from an EMBL/GenBank/DDBJ whole genome shotgun (WGS) entry which is preliminary data.</text>
</comment>
<dbReference type="InterPro" id="IPR016828">
    <property type="entry name" value="Alpha-L-arabinofuranosidase"/>
</dbReference>
<proteinExistence type="inferred from homology"/>
<evidence type="ECO:0000313" key="9">
    <source>
        <dbReference type="Proteomes" id="UP000651085"/>
    </source>
</evidence>
<keyword evidence="3 6" id="KW-0378">Hydrolase</keyword>
<dbReference type="Pfam" id="PF04616">
    <property type="entry name" value="Glyco_hydro_43"/>
    <property type="match status" value="1"/>
</dbReference>
<name>A0A926IQE0_9BACT</name>
<keyword evidence="9" id="KW-1185">Reference proteome</keyword>
<dbReference type="InterPro" id="IPR006710">
    <property type="entry name" value="Glyco_hydro_43"/>
</dbReference>
<evidence type="ECO:0000256" key="6">
    <source>
        <dbReference type="RuleBase" id="RU361187"/>
    </source>
</evidence>
<keyword evidence="2" id="KW-0732">Signal</keyword>
<dbReference type="PANTHER" id="PTHR43817:SF1">
    <property type="entry name" value="HYDROLASE, FAMILY 43, PUTATIVE (AFU_ORTHOLOGUE AFUA_3G01660)-RELATED"/>
    <property type="match status" value="1"/>
</dbReference>
<dbReference type="InterPro" id="IPR023296">
    <property type="entry name" value="Glyco_hydro_beta-prop_sf"/>
</dbReference>